<dbReference type="SUPFAM" id="SSF46689">
    <property type="entry name" value="Homeodomain-like"/>
    <property type="match status" value="1"/>
</dbReference>
<evidence type="ECO:0000313" key="9">
    <source>
        <dbReference type="EMBL" id="CAF1123029.1"/>
    </source>
</evidence>
<keyword evidence="3 5" id="KW-0371">Homeobox</keyword>
<feature type="DNA-binding region" description="Homeobox" evidence="5">
    <location>
        <begin position="89"/>
        <end position="148"/>
    </location>
</feature>
<organism evidence="11 13">
    <name type="scientific">Rotaria sordida</name>
    <dbReference type="NCBI Taxonomy" id="392033"/>
    <lineage>
        <taxon>Eukaryota</taxon>
        <taxon>Metazoa</taxon>
        <taxon>Spiralia</taxon>
        <taxon>Gnathifera</taxon>
        <taxon>Rotifera</taxon>
        <taxon>Eurotatoria</taxon>
        <taxon>Bdelloidea</taxon>
        <taxon>Philodinida</taxon>
        <taxon>Philodinidae</taxon>
        <taxon>Rotaria</taxon>
    </lineage>
</organism>
<dbReference type="Proteomes" id="UP000663889">
    <property type="component" value="Unassembled WGS sequence"/>
</dbReference>
<dbReference type="Proteomes" id="UP000663882">
    <property type="component" value="Unassembled WGS sequence"/>
</dbReference>
<keyword evidence="2 5" id="KW-0238">DNA-binding</keyword>
<dbReference type="InterPro" id="IPR020479">
    <property type="entry name" value="HD_metazoa"/>
</dbReference>
<sequence length="178" mass="20770">MSKNFSIDALLNNNNKNNNNNNNHENKTSHTFYINPLFQTFLNHLQQQEQTKSINQLSHSLTTSDSDEDDHSSISSINKITNTSSSSSTRRKRTAFSNEQLIELEAEFQQKKYLSLIERSEIARSLHLSEIQVKIWWQNRRAKWKRIKAGQLRQFSTHCETNKILCPIPVHIKKPFTS</sequence>
<dbReference type="PRINTS" id="PR00024">
    <property type="entry name" value="HOMEOBOX"/>
</dbReference>
<evidence type="ECO:0000256" key="7">
    <source>
        <dbReference type="SAM" id="MobiDB-lite"/>
    </source>
</evidence>
<dbReference type="EMBL" id="CAJOAX010000476">
    <property type="protein sequence ID" value="CAF3598109.1"/>
    <property type="molecule type" value="Genomic_DNA"/>
</dbReference>
<evidence type="ECO:0000256" key="5">
    <source>
        <dbReference type="PROSITE-ProRule" id="PRU00108"/>
    </source>
</evidence>
<evidence type="ECO:0000313" key="10">
    <source>
        <dbReference type="EMBL" id="CAF1144684.1"/>
    </source>
</evidence>
<dbReference type="AlphaFoldDB" id="A0A818N3K3"/>
<dbReference type="EMBL" id="CAJNOU010001066">
    <property type="protein sequence ID" value="CAF1144684.1"/>
    <property type="molecule type" value="Genomic_DNA"/>
</dbReference>
<dbReference type="Proteomes" id="UP000663823">
    <property type="component" value="Unassembled WGS sequence"/>
</dbReference>
<dbReference type="Proteomes" id="UP000663874">
    <property type="component" value="Unassembled WGS sequence"/>
</dbReference>
<dbReference type="OrthoDB" id="6159439at2759"/>
<comment type="subcellular location">
    <subcellularLocation>
        <location evidence="1 5 6">Nucleus</location>
    </subcellularLocation>
</comment>
<dbReference type="InterPro" id="IPR001356">
    <property type="entry name" value="HD"/>
</dbReference>
<dbReference type="EMBL" id="CAJOBE010000326">
    <property type="protein sequence ID" value="CAF3621871.1"/>
    <property type="molecule type" value="Genomic_DNA"/>
</dbReference>
<protein>
    <recommendedName>
        <fullName evidence="8">Homeobox domain-containing protein</fullName>
    </recommendedName>
</protein>
<dbReference type="PANTHER" id="PTHR24334">
    <property type="entry name" value="HOMEOBOX PROTEIN GBX"/>
    <property type="match status" value="1"/>
</dbReference>
<feature type="region of interest" description="Disordered" evidence="7">
    <location>
        <begin position="1"/>
        <end position="28"/>
    </location>
</feature>
<evidence type="ECO:0000313" key="13">
    <source>
        <dbReference type="Proteomes" id="UP000663823"/>
    </source>
</evidence>
<dbReference type="GO" id="GO:0000981">
    <property type="term" value="F:DNA-binding transcription factor activity, RNA polymerase II-specific"/>
    <property type="evidence" value="ECO:0007669"/>
    <property type="project" value="TreeGrafter"/>
</dbReference>
<dbReference type="SMART" id="SM00389">
    <property type="entry name" value="HOX"/>
    <property type="match status" value="1"/>
</dbReference>
<evidence type="ECO:0000256" key="2">
    <source>
        <dbReference type="ARBA" id="ARBA00023125"/>
    </source>
</evidence>
<evidence type="ECO:0000256" key="1">
    <source>
        <dbReference type="ARBA" id="ARBA00004123"/>
    </source>
</evidence>
<evidence type="ECO:0000256" key="3">
    <source>
        <dbReference type="ARBA" id="ARBA00023155"/>
    </source>
</evidence>
<dbReference type="GO" id="GO:0051960">
    <property type="term" value="P:regulation of nervous system development"/>
    <property type="evidence" value="ECO:0007669"/>
    <property type="project" value="TreeGrafter"/>
</dbReference>
<dbReference type="GO" id="GO:0005634">
    <property type="term" value="C:nucleus"/>
    <property type="evidence" value="ECO:0007669"/>
    <property type="project" value="UniProtKB-SubCell"/>
</dbReference>
<dbReference type="GO" id="GO:0000977">
    <property type="term" value="F:RNA polymerase II transcription regulatory region sequence-specific DNA binding"/>
    <property type="evidence" value="ECO:0007669"/>
    <property type="project" value="TreeGrafter"/>
</dbReference>
<feature type="domain" description="Homeobox" evidence="8">
    <location>
        <begin position="87"/>
        <end position="147"/>
    </location>
</feature>
<proteinExistence type="predicted"/>
<comment type="caution">
    <text evidence="11">The sequence shown here is derived from an EMBL/GenBank/DDBJ whole genome shotgun (WGS) entry which is preliminary data.</text>
</comment>
<name>A0A818N3K3_9BILA</name>
<dbReference type="PANTHER" id="PTHR24334:SF0">
    <property type="entry name" value="HOMEOBOX PROTEIN UNPLUGGED"/>
    <property type="match status" value="1"/>
</dbReference>
<accession>A0A818N3K3</accession>
<evidence type="ECO:0000313" key="12">
    <source>
        <dbReference type="EMBL" id="CAF3621871.1"/>
    </source>
</evidence>
<feature type="compositionally biased region" description="Low complexity" evidence="7">
    <location>
        <begin position="73"/>
        <end position="88"/>
    </location>
</feature>
<evidence type="ECO:0000259" key="8">
    <source>
        <dbReference type="PROSITE" id="PS50071"/>
    </source>
</evidence>
<dbReference type="InterPro" id="IPR009057">
    <property type="entry name" value="Homeodomain-like_sf"/>
</dbReference>
<dbReference type="InterPro" id="IPR042982">
    <property type="entry name" value="GBX-1/2"/>
</dbReference>
<dbReference type="CDD" id="cd00086">
    <property type="entry name" value="homeodomain"/>
    <property type="match status" value="1"/>
</dbReference>
<dbReference type="Pfam" id="PF00046">
    <property type="entry name" value="Homeodomain"/>
    <property type="match status" value="1"/>
</dbReference>
<feature type="compositionally biased region" description="Low complexity" evidence="7">
    <location>
        <begin position="12"/>
        <end position="23"/>
    </location>
</feature>
<keyword evidence="4 5" id="KW-0539">Nucleus</keyword>
<gene>
    <name evidence="12" type="ORF">FNK824_LOCUS4454</name>
    <name evidence="11" type="ORF">OTI717_LOCUS6658</name>
    <name evidence="9" type="ORF">RFH988_LOCUS20457</name>
    <name evidence="10" type="ORF">SEV965_LOCUS18120</name>
</gene>
<dbReference type="Gene3D" id="1.10.10.60">
    <property type="entry name" value="Homeodomain-like"/>
    <property type="match status" value="1"/>
</dbReference>
<feature type="region of interest" description="Disordered" evidence="7">
    <location>
        <begin position="52"/>
        <end position="92"/>
    </location>
</feature>
<dbReference type="EMBL" id="CAJNOO010001257">
    <property type="protein sequence ID" value="CAF1123029.1"/>
    <property type="molecule type" value="Genomic_DNA"/>
</dbReference>
<evidence type="ECO:0000313" key="11">
    <source>
        <dbReference type="EMBL" id="CAF3598109.1"/>
    </source>
</evidence>
<evidence type="ECO:0000256" key="6">
    <source>
        <dbReference type="RuleBase" id="RU000682"/>
    </source>
</evidence>
<reference evidence="11" key="1">
    <citation type="submission" date="2021-02" db="EMBL/GenBank/DDBJ databases">
        <authorList>
            <person name="Nowell W R."/>
        </authorList>
    </citation>
    <scope>NUCLEOTIDE SEQUENCE</scope>
</reference>
<evidence type="ECO:0000256" key="4">
    <source>
        <dbReference type="ARBA" id="ARBA00023242"/>
    </source>
</evidence>
<dbReference type="PROSITE" id="PS50071">
    <property type="entry name" value="HOMEOBOX_2"/>
    <property type="match status" value="1"/>
</dbReference>